<name>A0ABS6GQA4_9BACI</name>
<evidence type="ECO:0000256" key="1">
    <source>
        <dbReference type="SAM" id="Phobius"/>
    </source>
</evidence>
<dbReference type="RefSeq" id="WP_216687496.1">
    <property type="nucleotide sequence ID" value="NZ_CAUPKR010000011.1"/>
</dbReference>
<protein>
    <submittedName>
        <fullName evidence="2">Uncharacterized protein</fullName>
    </submittedName>
</protein>
<feature type="transmembrane region" description="Helical" evidence="1">
    <location>
        <begin position="84"/>
        <end position="101"/>
    </location>
</feature>
<keyword evidence="3" id="KW-1185">Reference proteome</keyword>
<reference evidence="2 3" key="1">
    <citation type="journal article" date="2011" name="Int. J. Syst. Evol. Microbiol.">
        <title>Allobacillus halotolerans gen. nov., sp. nov. isolated from shrimp paste.</title>
        <authorList>
            <person name="Sheu S.Y."/>
            <person name="Arun A.B."/>
            <person name="Jiang S.R."/>
            <person name="Young C.C."/>
            <person name="Chen W.M."/>
        </authorList>
    </citation>
    <scope>NUCLEOTIDE SEQUENCE [LARGE SCALE GENOMIC DNA]</scope>
    <source>
        <strain evidence="2 3">LMG 24826</strain>
    </source>
</reference>
<sequence length="156" mass="17833">MVDTVSITKQKPSGHLTKAFRTVVSNRFFLILTIAGFSLVSVEEQLTNYIGVRMDNEISDPTPLLPYFSFEVDGVNLIGMLKTVNTLIVVSCTLVIAWMVSHYHEKFVLMTGLALFFYWLCNHQLSNNSMGRFRSDVDCLRWRNYVCADHSNDARK</sequence>
<keyword evidence="1" id="KW-0812">Transmembrane</keyword>
<gene>
    <name evidence="2" type="ORF">KQ486_09730</name>
</gene>
<feature type="transmembrane region" description="Helical" evidence="1">
    <location>
        <begin position="107"/>
        <end position="125"/>
    </location>
</feature>
<evidence type="ECO:0000313" key="3">
    <source>
        <dbReference type="Proteomes" id="UP000812672"/>
    </source>
</evidence>
<dbReference type="Proteomes" id="UP000812672">
    <property type="component" value="Unassembled WGS sequence"/>
</dbReference>
<organism evidence="2 3">
    <name type="scientific">Allobacillus halotolerans</name>
    <dbReference type="NCBI Taxonomy" id="570278"/>
    <lineage>
        <taxon>Bacteria</taxon>
        <taxon>Bacillati</taxon>
        <taxon>Bacillota</taxon>
        <taxon>Bacilli</taxon>
        <taxon>Bacillales</taxon>
        <taxon>Bacillaceae</taxon>
        <taxon>Allobacillus</taxon>
    </lineage>
</organism>
<keyword evidence="1" id="KW-1133">Transmembrane helix</keyword>
<keyword evidence="1" id="KW-0472">Membrane</keyword>
<comment type="caution">
    <text evidence="2">The sequence shown here is derived from an EMBL/GenBank/DDBJ whole genome shotgun (WGS) entry which is preliminary data.</text>
</comment>
<proteinExistence type="predicted"/>
<evidence type="ECO:0000313" key="2">
    <source>
        <dbReference type="EMBL" id="MBU6081289.1"/>
    </source>
</evidence>
<accession>A0ABS6GQA4</accession>
<dbReference type="EMBL" id="JAHLZF010000013">
    <property type="protein sequence ID" value="MBU6081289.1"/>
    <property type="molecule type" value="Genomic_DNA"/>
</dbReference>